<gene>
    <name evidence="1" type="ORF">SVIM_LOCUS171749</name>
</gene>
<dbReference type="AlphaFoldDB" id="A0A6N2LCA6"/>
<proteinExistence type="predicted"/>
<organism evidence="1">
    <name type="scientific">Salix viminalis</name>
    <name type="common">Common osier</name>
    <name type="synonym">Basket willow</name>
    <dbReference type="NCBI Taxonomy" id="40686"/>
    <lineage>
        <taxon>Eukaryota</taxon>
        <taxon>Viridiplantae</taxon>
        <taxon>Streptophyta</taxon>
        <taxon>Embryophyta</taxon>
        <taxon>Tracheophyta</taxon>
        <taxon>Spermatophyta</taxon>
        <taxon>Magnoliopsida</taxon>
        <taxon>eudicotyledons</taxon>
        <taxon>Gunneridae</taxon>
        <taxon>Pentapetalae</taxon>
        <taxon>rosids</taxon>
        <taxon>fabids</taxon>
        <taxon>Malpighiales</taxon>
        <taxon>Salicaceae</taxon>
        <taxon>Saliceae</taxon>
        <taxon>Salix</taxon>
    </lineage>
</organism>
<evidence type="ECO:0000313" key="1">
    <source>
        <dbReference type="EMBL" id="VFU34953.1"/>
    </source>
</evidence>
<accession>A0A6N2LCA6</accession>
<dbReference type="EMBL" id="CAADRP010001101">
    <property type="protein sequence ID" value="VFU34953.1"/>
    <property type="molecule type" value="Genomic_DNA"/>
</dbReference>
<reference evidence="1" key="1">
    <citation type="submission" date="2019-03" db="EMBL/GenBank/DDBJ databases">
        <authorList>
            <person name="Mank J."/>
            <person name="Almeida P."/>
        </authorList>
    </citation>
    <scope>NUCLEOTIDE SEQUENCE</scope>
    <source>
        <strain evidence="1">78183</strain>
    </source>
</reference>
<name>A0A6N2LCA6_SALVM</name>
<sequence length="89" mass="9076">MAASFLSSSALTGQSQATATRRLVVASAARGNGVGKDGSNGRRDMMFAAAAAAAGVCSVAGIGSDVRLPFPSSCDLYLLRSEEFFSPKE</sequence>
<protein>
    <submittedName>
        <fullName evidence="1">Uncharacterized protein</fullName>
    </submittedName>
</protein>